<keyword evidence="2" id="KW-1133">Transmembrane helix</keyword>
<name>A0ABR4Z5E7_9NOCA</name>
<evidence type="ECO:0000313" key="3">
    <source>
        <dbReference type="EMBL" id="KIA60556.1"/>
    </source>
</evidence>
<gene>
    <name evidence="3" type="ORF">FG87_36170</name>
</gene>
<dbReference type="EMBL" id="JNFP01000065">
    <property type="protein sequence ID" value="KIA60556.1"/>
    <property type="molecule type" value="Genomic_DNA"/>
</dbReference>
<feature type="region of interest" description="Disordered" evidence="1">
    <location>
        <begin position="48"/>
        <end position="90"/>
    </location>
</feature>
<evidence type="ECO:0000313" key="4">
    <source>
        <dbReference type="Proteomes" id="UP000031364"/>
    </source>
</evidence>
<keyword evidence="4" id="KW-1185">Reference proteome</keyword>
<dbReference type="Proteomes" id="UP000031364">
    <property type="component" value="Unassembled WGS sequence"/>
</dbReference>
<sequence>MRNIPEPHRHNDDDPDEGHTPARPGEPSEPTPIRDILAAEFAEYLARASASTDEPIDLDDPAPTAAPDPGPVRPNLRLVTTKPDPADDWDEPLTVADAVDAARTTRRRVVRTAAGGTAFVVAAGVVAGWGEPLIVTGPLAVYGAGWLGYLWWNAALRPTLGQVFAAGFGGMRTAFTVVLSTLAALAHGLIERVSSARSRHETTRTSPVTPSA</sequence>
<organism evidence="3 4">
    <name type="scientific">Nocardia vulneris</name>
    <dbReference type="NCBI Taxonomy" id="1141657"/>
    <lineage>
        <taxon>Bacteria</taxon>
        <taxon>Bacillati</taxon>
        <taxon>Actinomycetota</taxon>
        <taxon>Actinomycetes</taxon>
        <taxon>Mycobacteriales</taxon>
        <taxon>Nocardiaceae</taxon>
        <taxon>Nocardia</taxon>
    </lineage>
</organism>
<comment type="caution">
    <text evidence="3">The sequence shown here is derived from an EMBL/GenBank/DDBJ whole genome shotgun (WGS) entry which is preliminary data.</text>
</comment>
<protein>
    <recommendedName>
        <fullName evidence="5">Transmembrane protein</fullName>
    </recommendedName>
</protein>
<feature type="region of interest" description="Disordered" evidence="1">
    <location>
        <begin position="1"/>
        <end position="34"/>
    </location>
</feature>
<feature type="transmembrane region" description="Helical" evidence="2">
    <location>
        <begin position="133"/>
        <end position="152"/>
    </location>
</feature>
<dbReference type="RefSeq" id="WP_043679826.1">
    <property type="nucleotide sequence ID" value="NZ_BDCI01000023.1"/>
</dbReference>
<feature type="transmembrane region" description="Helical" evidence="2">
    <location>
        <begin position="164"/>
        <end position="190"/>
    </location>
</feature>
<keyword evidence="2" id="KW-0812">Transmembrane</keyword>
<evidence type="ECO:0000256" key="1">
    <source>
        <dbReference type="SAM" id="MobiDB-lite"/>
    </source>
</evidence>
<evidence type="ECO:0008006" key="5">
    <source>
        <dbReference type="Google" id="ProtNLM"/>
    </source>
</evidence>
<evidence type="ECO:0000256" key="2">
    <source>
        <dbReference type="SAM" id="Phobius"/>
    </source>
</evidence>
<accession>A0ABR4Z5E7</accession>
<keyword evidence="2" id="KW-0472">Membrane</keyword>
<feature type="transmembrane region" description="Helical" evidence="2">
    <location>
        <begin position="109"/>
        <end position="127"/>
    </location>
</feature>
<reference evidence="3 4" key="1">
    <citation type="journal article" date="2014" name="Int. J. Syst. Evol. Microbiol.">
        <title>Nocardia vulneris sp. nov., isolated from wounds of human patients in North America.</title>
        <authorList>
            <person name="Lasker B.A."/>
            <person name="Bell M."/>
            <person name="Klenk H.P."/>
            <person name="Sproer C."/>
            <person name="Schumann C."/>
            <person name="Schumann P."/>
            <person name="Brown J.M."/>
        </authorList>
    </citation>
    <scope>NUCLEOTIDE SEQUENCE [LARGE SCALE GENOMIC DNA]</scope>
    <source>
        <strain evidence="3 4">W9851</strain>
    </source>
</reference>
<proteinExistence type="predicted"/>
<feature type="compositionally biased region" description="Basic and acidic residues" evidence="1">
    <location>
        <begin position="1"/>
        <end position="20"/>
    </location>
</feature>